<dbReference type="InterPro" id="IPR050237">
    <property type="entry name" value="ATP-dep_AMP-bd_enzyme"/>
</dbReference>
<dbReference type="Gene3D" id="3.30.300.30">
    <property type="match status" value="1"/>
</dbReference>
<dbReference type="PANTHER" id="PTHR43767">
    <property type="entry name" value="LONG-CHAIN-FATTY-ACID--COA LIGASE"/>
    <property type="match status" value="1"/>
</dbReference>
<dbReference type="Gene3D" id="3.40.50.12780">
    <property type="entry name" value="N-terminal domain of ligase-like"/>
    <property type="match status" value="1"/>
</dbReference>
<evidence type="ECO:0000313" key="4">
    <source>
        <dbReference type="Proteomes" id="UP000028864"/>
    </source>
</evidence>
<dbReference type="RefSeq" id="WP_036470600.1">
    <property type="nucleotide sequence ID" value="NZ_LK021337.1"/>
</dbReference>
<dbReference type="InterPro" id="IPR020845">
    <property type="entry name" value="AMP-binding_CS"/>
</dbReference>
<dbReference type="InterPro" id="IPR042099">
    <property type="entry name" value="ANL_N_sf"/>
</dbReference>
<dbReference type="GO" id="GO:0016878">
    <property type="term" value="F:acid-thiol ligase activity"/>
    <property type="evidence" value="ECO:0007669"/>
    <property type="project" value="UniProtKB-ARBA"/>
</dbReference>
<evidence type="ECO:0000259" key="2">
    <source>
        <dbReference type="Pfam" id="PF13193"/>
    </source>
</evidence>
<dbReference type="PROSITE" id="PS00455">
    <property type="entry name" value="AMP_BINDING"/>
    <property type="match status" value="1"/>
</dbReference>
<name>A0AAV2WEC1_MYCNE</name>
<organism evidence="3 4">
    <name type="scientific">Mycolicibacterium neoaurum</name>
    <name type="common">Mycobacterium neoaurum</name>
    <dbReference type="NCBI Taxonomy" id="1795"/>
    <lineage>
        <taxon>Bacteria</taxon>
        <taxon>Bacillati</taxon>
        <taxon>Actinomycetota</taxon>
        <taxon>Actinomycetes</taxon>
        <taxon>Mycobacteriales</taxon>
        <taxon>Mycobacteriaceae</taxon>
        <taxon>Mycolicibacterium</taxon>
    </lineage>
</organism>
<reference evidence="3" key="2">
    <citation type="submission" date="2015-09" db="EMBL/GenBank/DDBJ databases">
        <title>Draft genome sequence of Mycobacterium neoaurum DSM 44074.</title>
        <authorList>
            <person name="Croce O."/>
            <person name="Robert C."/>
            <person name="Raoult D."/>
            <person name="Drancourt M."/>
        </authorList>
    </citation>
    <scope>NUCLEOTIDE SEQUENCE</scope>
    <source>
        <strain evidence="3">DSM 44074</strain>
    </source>
</reference>
<reference evidence="3" key="1">
    <citation type="submission" date="2014-05" db="EMBL/GenBank/DDBJ databases">
        <authorList>
            <person name="Urmite Genomes"/>
        </authorList>
    </citation>
    <scope>NUCLEOTIDE SEQUENCE</scope>
    <source>
        <strain evidence="3">DSM 44074</strain>
    </source>
</reference>
<feature type="domain" description="AMP-binding enzyme C-terminal" evidence="2">
    <location>
        <begin position="459"/>
        <end position="534"/>
    </location>
</feature>
<dbReference type="InterPro" id="IPR025110">
    <property type="entry name" value="AMP-bd_C"/>
</dbReference>
<feature type="domain" description="AMP-dependent synthetase/ligase" evidence="1">
    <location>
        <begin position="11"/>
        <end position="394"/>
    </location>
</feature>
<protein>
    <submittedName>
        <fullName evidence="3">Acyl-CoA synthetase</fullName>
    </submittedName>
</protein>
<dbReference type="PANTHER" id="PTHR43767:SF1">
    <property type="entry name" value="NONRIBOSOMAL PEPTIDE SYNTHASE PES1 (EUROFUNG)-RELATED"/>
    <property type="match status" value="1"/>
</dbReference>
<dbReference type="InterPro" id="IPR000873">
    <property type="entry name" value="AMP-dep_synth/lig_dom"/>
</dbReference>
<dbReference type="NCBIfam" id="NF005863">
    <property type="entry name" value="PRK07798.1"/>
    <property type="match status" value="1"/>
</dbReference>
<dbReference type="Pfam" id="PF00501">
    <property type="entry name" value="AMP-binding"/>
    <property type="match status" value="1"/>
</dbReference>
<accession>A0AAV2WEC1</accession>
<dbReference type="EMBL" id="LK021337">
    <property type="protein sequence ID" value="CDQ42490.1"/>
    <property type="molecule type" value="Genomic_DNA"/>
</dbReference>
<gene>
    <name evidence="3" type="ORF">BN1047_00343</name>
</gene>
<dbReference type="InterPro" id="IPR045851">
    <property type="entry name" value="AMP-bd_C_sf"/>
</dbReference>
<evidence type="ECO:0000259" key="1">
    <source>
        <dbReference type="Pfam" id="PF00501"/>
    </source>
</evidence>
<evidence type="ECO:0000313" key="3">
    <source>
        <dbReference type="EMBL" id="CDQ42490.1"/>
    </source>
</evidence>
<dbReference type="SUPFAM" id="SSF56801">
    <property type="entry name" value="Acetyl-CoA synthetase-like"/>
    <property type="match status" value="1"/>
</dbReference>
<dbReference type="Pfam" id="PF13193">
    <property type="entry name" value="AMP-binding_C"/>
    <property type="match status" value="1"/>
</dbReference>
<sequence length="560" mass="60655">MSFEFDLSGVFRAVAAAIPDYCFLHWRGERFTYAATDIRVDGVAHYLHSLGVGCHIERRGLQGYESGQDHLGIYLRNSNQYLETMLGAYRARVAPFNVNFRYTGEELIYLLRDAHATVLVYGAEFAPRVAEIRDRLPEVKFLIQVPDDSGHPLLEGAVNFETIVHTAPPSTAMPAPSGEDLFIIYTGGTTGMPKGVLWRQHDIFMSSMGGRPLGGGPALESLEALQARVRQAPGALSLLMVAPFMHGAGQWATFYLMTMGGWIALPDDVRTLDPAKALRLVDQLGITGIPVVGDAVARPLIDEIETGGHDLRTLLTITNGGAPLSPTVRDRILAALPHVALVDVIGSSETGTQMNRLSTAEVAEATGFSPSDATAVISPDRERVLAPGGGQGWLAQRGFIPLGYLGDPAKTSATYPTIDGVRWSLPGDRAEYRSDGHIVLLGRDSLTINTGGEKVFVEEVEQALCAHDAVYDVVVVGRPCPRWGQEVVAIVQLIDGVEATDQELAATCSERLARYKIPKSFIRTSTILRSPAGKADYRWARELAIRTSAQLPESTPSEIA</sequence>
<dbReference type="AlphaFoldDB" id="A0AAV2WEC1"/>
<dbReference type="Proteomes" id="UP000028864">
    <property type="component" value="Unassembled WGS sequence"/>
</dbReference>
<proteinExistence type="predicted"/>